<feature type="active site" evidence="9">
    <location>
        <position position="295"/>
    </location>
</feature>
<dbReference type="AlphaFoldDB" id="A0A7X0HQD7"/>
<dbReference type="InterPro" id="IPR011764">
    <property type="entry name" value="Biotin_carboxylation_dom"/>
</dbReference>
<dbReference type="SMART" id="SM00878">
    <property type="entry name" value="Biotin_carb_C"/>
    <property type="match status" value="1"/>
</dbReference>
<dbReference type="NCBIfam" id="NF006761">
    <property type="entry name" value="PRK09282.1"/>
    <property type="match status" value="1"/>
</dbReference>
<dbReference type="FunFam" id="3.30.1490.20:FF:000018">
    <property type="entry name" value="Biotin carboxylase"/>
    <property type="match status" value="1"/>
</dbReference>
<keyword evidence="18" id="KW-1185">Reference proteome</keyword>
<evidence type="ECO:0000313" key="17">
    <source>
        <dbReference type="EMBL" id="MBB6443705.1"/>
    </source>
</evidence>
<comment type="catalytic activity">
    <reaction evidence="8">
        <text>hydrogencarbonate + pyruvate + ATP = oxaloacetate + ADP + phosphate + H(+)</text>
        <dbReference type="Rhea" id="RHEA:20844"/>
        <dbReference type="ChEBI" id="CHEBI:15361"/>
        <dbReference type="ChEBI" id="CHEBI:15378"/>
        <dbReference type="ChEBI" id="CHEBI:16452"/>
        <dbReference type="ChEBI" id="CHEBI:17544"/>
        <dbReference type="ChEBI" id="CHEBI:30616"/>
        <dbReference type="ChEBI" id="CHEBI:43474"/>
        <dbReference type="ChEBI" id="CHEBI:456216"/>
        <dbReference type="EC" id="6.4.1.1"/>
    </reaction>
</comment>
<dbReference type="PROSITE" id="PS50968">
    <property type="entry name" value="BIOTINYL_LIPOYL"/>
    <property type="match status" value="1"/>
</dbReference>
<evidence type="ECO:0000256" key="5">
    <source>
        <dbReference type="ARBA" id="ARBA00022741"/>
    </source>
</evidence>
<feature type="modified residue" description="N6-carboxylysine" evidence="12">
    <location>
        <position position="711"/>
    </location>
</feature>
<evidence type="ECO:0000256" key="3">
    <source>
        <dbReference type="ARBA" id="ARBA00022598"/>
    </source>
</evidence>
<dbReference type="PROSITE" id="PS00866">
    <property type="entry name" value="CPSASE_1"/>
    <property type="match status" value="1"/>
</dbReference>
<dbReference type="Gene3D" id="3.30.470.20">
    <property type="entry name" value="ATP-grasp fold, B domain"/>
    <property type="match status" value="1"/>
</dbReference>
<dbReference type="InterPro" id="IPR000891">
    <property type="entry name" value="PYR_CT"/>
</dbReference>
<dbReference type="InterPro" id="IPR005481">
    <property type="entry name" value="BC-like_N"/>
</dbReference>
<feature type="domain" description="ATP-grasp" evidence="14">
    <location>
        <begin position="126"/>
        <end position="320"/>
    </location>
</feature>
<dbReference type="SUPFAM" id="SSF56059">
    <property type="entry name" value="Glutathione synthetase ATP-binding domain-like"/>
    <property type="match status" value="1"/>
</dbReference>
<dbReference type="NCBIfam" id="NF009554">
    <property type="entry name" value="PRK12999.1"/>
    <property type="match status" value="1"/>
</dbReference>
<dbReference type="InterPro" id="IPR013785">
    <property type="entry name" value="Aldolase_TIM"/>
</dbReference>
<evidence type="ECO:0000259" key="13">
    <source>
        <dbReference type="PROSITE" id="PS50968"/>
    </source>
</evidence>
<keyword evidence="17" id="KW-0670">Pyruvate</keyword>
<dbReference type="SUPFAM" id="SSF52440">
    <property type="entry name" value="PreATP-grasp domain"/>
    <property type="match status" value="1"/>
</dbReference>
<dbReference type="FunFam" id="2.40.50.100:FF:000003">
    <property type="entry name" value="Acetyl-CoA carboxylase biotin carboxyl carrier protein"/>
    <property type="match status" value="1"/>
</dbReference>
<evidence type="ECO:0000256" key="2">
    <source>
        <dbReference type="ARBA" id="ARBA00013057"/>
    </source>
</evidence>
<evidence type="ECO:0000256" key="4">
    <source>
        <dbReference type="ARBA" id="ARBA00022723"/>
    </source>
</evidence>
<feature type="binding site" evidence="11">
    <location>
        <position position="742"/>
    </location>
    <ligand>
        <name>Mn(2+)</name>
        <dbReference type="ChEBI" id="CHEBI:29035"/>
    </ligand>
</feature>
<dbReference type="CDD" id="cd07937">
    <property type="entry name" value="DRE_TIM_PC_TC_5S"/>
    <property type="match status" value="1"/>
</dbReference>
<dbReference type="Pfam" id="PF02786">
    <property type="entry name" value="CPSase_L_D2"/>
    <property type="match status" value="1"/>
</dbReference>
<evidence type="ECO:0000256" key="10">
    <source>
        <dbReference type="PIRSR" id="PIRSR001594-2"/>
    </source>
</evidence>
<feature type="domain" description="Pyruvate carboxyltransferase" evidence="16">
    <location>
        <begin position="533"/>
        <end position="801"/>
    </location>
</feature>
<dbReference type="Pfam" id="PF00682">
    <property type="entry name" value="HMGL-like"/>
    <property type="match status" value="1"/>
</dbReference>
<sequence>MSRRINKVLVANRGEIAIRVFRACDELDIRTVAIYSKEDSLSLHRYKADEAYLVGEGKKPIDAYLDIEGIIEIAKENEVDAIHPGYGFLSENIDFAKRCEEEGIIFIGPKSQHLDMFGDKVKAREQAIKANIPVIPGSDGPVNSLDDVRNFGETHGFPIIIKASLGGGGRGMRIVNSVDEVAEAYDRAKSEAKAAFGNDEVYVEKYISKPKHIEVQIIGDAHGNIVHLYERDCSIQRRHQKVVEIAPSVSLSEDLRNRINNAAVHLMKNVNYINAGTVEFLVSGNEFYFIEVNPRVQVEHTVTEMITGIDIVQTQILVAEGFDLHGKEIDIPNQEGIITLGYAIQSRVTTEDPLNNFMPDTGKINAYRSGGGFGVRLDAGNAYQGSVITPHYDSLLVKVTTHAHTFEQAAIKMVRNLHEFRIRGIKTNIPFLINVVNHEKFRNGDYDTSFIDETPELFVFEKRKDRGTKMLNYIGTVTINGFPGIEKKKRPVFDKPRIPKIASDLETKNGTKQILDAQGADGLVQWVKNRKEVLLTDTTFRDAHQSLLATRIRTNEFKNIAEPTAKLLPELFSMEMWGGATFDVAYRFLKEDPWVRLETLRKQIPNVLFQMLLRASNAVGYKNYPDNVIREFVAKSAAAGIDVFRIFDSLNWIKGMEVAIDAVRQSGKIAEAAVCYTGDISDPMRSKYDVNYYKNMAKELEAQGAHILAIKDMAGLLKPQAAYRLISELKDSVNIPIHLHTHDTSGNGIYTYARAIEAGVDIVDVAISTMAGMTSQPSANTLYYALEGKDRQPNVSIESLETLSHYWEDVRKYYQDFESGMKSPHTEVYQHEMPGGQYSNLQQQAKAVGLGDEWDNVKRMYATVNQMLGDIVKVTPSSKVVGDMALFMVQNNLTEEDVLTKGDTIDFPDSVIELLSGYLGQPQGGFPEQLQKVVLKGKEPIAVRPGELLEPVDFAALNEELTNEVSKKVTDHDLLAYALYPKVFVDYVKAVEQYGDISVLDTPTFFYGLRLGEEIEVEIETGKTLIVKLVSVGQPHPDGTRVVYFELNGQTREVVIKDESIKSTVATKVKGDPKNPSHLSATMPGTVIKVLVEKGEKVEKGDHLVITEAMKMETTVQAPFSGTIKDIYVQNGEAIQNGDLLIELEK</sequence>
<dbReference type="InterPro" id="IPR000089">
    <property type="entry name" value="Biotin_lipoyl"/>
</dbReference>
<keyword evidence="3 8" id="KW-0436">Ligase</keyword>
<proteinExistence type="predicted"/>
<dbReference type="GO" id="GO:0005524">
    <property type="term" value="F:ATP binding"/>
    <property type="evidence" value="ECO:0007669"/>
    <property type="project" value="UniProtKB-UniRule"/>
</dbReference>
<dbReference type="Pfam" id="PF02785">
    <property type="entry name" value="Biotin_carb_C"/>
    <property type="match status" value="1"/>
</dbReference>
<comment type="cofactor">
    <cofactor evidence="1 8">
        <name>biotin</name>
        <dbReference type="ChEBI" id="CHEBI:57586"/>
    </cofactor>
</comment>
<dbReference type="InterPro" id="IPR011054">
    <property type="entry name" value="Rudment_hybrid_motif"/>
</dbReference>
<dbReference type="GO" id="GO:0046872">
    <property type="term" value="F:metal ion binding"/>
    <property type="evidence" value="ECO:0007669"/>
    <property type="project" value="UniProtKB-KW"/>
</dbReference>
<evidence type="ECO:0000256" key="7">
    <source>
        <dbReference type="ARBA" id="ARBA00023267"/>
    </source>
</evidence>
<evidence type="ECO:0000256" key="9">
    <source>
        <dbReference type="PIRSR" id="PIRSR001594-1"/>
    </source>
</evidence>
<dbReference type="PANTHER" id="PTHR43778">
    <property type="entry name" value="PYRUVATE CARBOXYLASE"/>
    <property type="match status" value="1"/>
</dbReference>
<dbReference type="Pfam" id="PF02436">
    <property type="entry name" value="PYC_OADA"/>
    <property type="match status" value="1"/>
</dbReference>
<dbReference type="PIRSF" id="PIRSF001594">
    <property type="entry name" value="Pyruv_carbox"/>
    <property type="match status" value="1"/>
</dbReference>
<feature type="domain" description="Lipoyl-binding" evidence="13">
    <location>
        <begin position="1067"/>
        <end position="1145"/>
    </location>
</feature>
<evidence type="ECO:0000256" key="11">
    <source>
        <dbReference type="PIRSR" id="PIRSR001594-3"/>
    </source>
</evidence>
<feature type="binding site" evidence="10">
    <location>
        <position position="204"/>
    </location>
    <ligand>
        <name>ATP</name>
        <dbReference type="ChEBI" id="CHEBI:30616"/>
    </ligand>
</feature>
<dbReference type="EMBL" id="JACHGK010000001">
    <property type="protein sequence ID" value="MBB6443705.1"/>
    <property type="molecule type" value="Genomic_DNA"/>
</dbReference>
<comment type="caution">
    <text evidence="17">The sequence shown here is derived from an EMBL/GenBank/DDBJ whole genome shotgun (WGS) entry which is preliminary data.</text>
</comment>
<keyword evidence="6 8" id="KW-0067">ATP-binding</keyword>
<dbReference type="InterPro" id="IPR013815">
    <property type="entry name" value="ATP_grasp_subdomain_1"/>
</dbReference>
<dbReference type="PROSITE" id="PS50979">
    <property type="entry name" value="BC"/>
    <property type="match status" value="1"/>
</dbReference>
<dbReference type="FunFam" id="3.40.50.20:FF:000010">
    <property type="entry name" value="Propionyl-CoA carboxylase subunit alpha"/>
    <property type="match status" value="1"/>
</dbReference>
<organism evidence="17 18">
    <name type="scientific">Bacillus benzoevorans</name>
    <dbReference type="NCBI Taxonomy" id="1456"/>
    <lineage>
        <taxon>Bacteria</taxon>
        <taxon>Bacillati</taxon>
        <taxon>Bacillota</taxon>
        <taxon>Bacilli</taxon>
        <taxon>Bacillales</taxon>
        <taxon>Bacillaceae</taxon>
        <taxon>Bacillus</taxon>
    </lineage>
</organism>
<dbReference type="NCBIfam" id="TIGR01235">
    <property type="entry name" value="pyruv_carbox"/>
    <property type="match status" value="1"/>
</dbReference>
<reference evidence="17 18" key="1">
    <citation type="submission" date="2020-08" db="EMBL/GenBank/DDBJ databases">
        <title>Genomic Encyclopedia of Type Strains, Phase IV (KMG-IV): sequencing the most valuable type-strain genomes for metagenomic binning, comparative biology and taxonomic classification.</title>
        <authorList>
            <person name="Goeker M."/>
        </authorList>
    </citation>
    <scope>NUCLEOTIDE SEQUENCE [LARGE SCALE GENOMIC DNA]</scope>
    <source>
        <strain evidence="17 18">DSM 5391</strain>
    </source>
</reference>
<evidence type="ECO:0000259" key="16">
    <source>
        <dbReference type="PROSITE" id="PS50991"/>
    </source>
</evidence>
<dbReference type="GO" id="GO:0006094">
    <property type="term" value="P:gluconeogenesis"/>
    <property type="evidence" value="ECO:0007669"/>
    <property type="project" value="InterPro"/>
</dbReference>
<dbReference type="Pfam" id="PF00289">
    <property type="entry name" value="Biotin_carb_N"/>
    <property type="match status" value="1"/>
</dbReference>
<feature type="binding site" evidence="11">
    <location>
        <position position="542"/>
    </location>
    <ligand>
        <name>Mn(2+)</name>
        <dbReference type="ChEBI" id="CHEBI:29035"/>
    </ligand>
</feature>
<dbReference type="PROSITE" id="PS50975">
    <property type="entry name" value="ATP_GRASP"/>
    <property type="match status" value="1"/>
</dbReference>
<dbReference type="Gene3D" id="3.30.1490.20">
    <property type="entry name" value="ATP-grasp fold, A domain"/>
    <property type="match status" value="1"/>
</dbReference>
<feature type="binding site" evidence="11">
    <location>
        <position position="740"/>
    </location>
    <ligand>
        <name>Mn(2+)</name>
        <dbReference type="ChEBI" id="CHEBI:29035"/>
    </ligand>
</feature>
<dbReference type="InterPro" id="IPR011053">
    <property type="entry name" value="Single_hybrid_motif"/>
</dbReference>
<dbReference type="GO" id="GO:0004736">
    <property type="term" value="F:pyruvate carboxylase activity"/>
    <property type="evidence" value="ECO:0007669"/>
    <property type="project" value="UniProtKB-EC"/>
</dbReference>
<protein>
    <recommendedName>
        <fullName evidence="2 8">Pyruvate carboxylase</fullName>
        <ecNumber evidence="2 8">6.4.1.1</ecNumber>
    </recommendedName>
</protein>
<dbReference type="FunFam" id="3.30.470.20:FF:000012">
    <property type="entry name" value="Pyruvate carboxylase"/>
    <property type="match status" value="1"/>
</dbReference>
<evidence type="ECO:0000256" key="6">
    <source>
        <dbReference type="ARBA" id="ARBA00022840"/>
    </source>
</evidence>
<evidence type="ECO:0000259" key="15">
    <source>
        <dbReference type="PROSITE" id="PS50979"/>
    </source>
</evidence>
<feature type="modified residue" description="N6-biotinyllysine" evidence="12">
    <location>
        <position position="1111"/>
    </location>
</feature>
<dbReference type="InterPro" id="IPR003379">
    <property type="entry name" value="Carboxylase_cons_dom"/>
</dbReference>
<evidence type="ECO:0000313" key="18">
    <source>
        <dbReference type="Proteomes" id="UP000531594"/>
    </source>
</evidence>
<dbReference type="InterPro" id="IPR011761">
    <property type="entry name" value="ATP-grasp"/>
</dbReference>
<dbReference type="SUPFAM" id="SSF51246">
    <property type="entry name" value="Rudiment single hybrid motif"/>
    <property type="match status" value="1"/>
</dbReference>
<dbReference type="InterPro" id="IPR016185">
    <property type="entry name" value="PreATP-grasp_dom_sf"/>
</dbReference>
<accession>A0A7X0HQD7</accession>
<evidence type="ECO:0000256" key="1">
    <source>
        <dbReference type="ARBA" id="ARBA00001953"/>
    </source>
</evidence>
<dbReference type="Gene3D" id="3.10.600.10">
    <property type="entry name" value="pyruvate carboxylase f1077a mutant domain"/>
    <property type="match status" value="1"/>
</dbReference>
<feature type="binding site" evidence="10">
    <location>
        <position position="120"/>
    </location>
    <ligand>
        <name>ATP</name>
        <dbReference type="ChEBI" id="CHEBI:30616"/>
    </ligand>
</feature>
<dbReference type="CDD" id="cd06850">
    <property type="entry name" value="biotinyl_domain"/>
    <property type="match status" value="1"/>
</dbReference>
<dbReference type="PANTHER" id="PTHR43778:SF2">
    <property type="entry name" value="PYRUVATE CARBOXYLASE, MITOCHONDRIAL"/>
    <property type="match status" value="1"/>
</dbReference>
<dbReference type="Gene3D" id="3.40.50.20">
    <property type="match status" value="1"/>
</dbReference>
<keyword evidence="7 8" id="KW-0092">Biotin</keyword>
<gene>
    <name evidence="17" type="ORF">HNR53_000293</name>
</gene>
<dbReference type="PROSITE" id="PS50991">
    <property type="entry name" value="PYR_CT"/>
    <property type="match status" value="1"/>
</dbReference>
<dbReference type="SUPFAM" id="SSF51230">
    <property type="entry name" value="Single hybrid motif"/>
    <property type="match status" value="1"/>
</dbReference>
<dbReference type="EC" id="6.4.1.1" evidence="2 8"/>
<dbReference type="Gene3D" id="6.10.140.310">
    <property type="match status" value="1"/>
</dbReference>
<dbReference type="SUPFAM" id="SSF89000">
    <property type="entry name" value="post-HMGL domain-like"/>
    <property type="match status" value="1"/>
</dbReference>
<evidence type="ECO:0000256" key="12">
    <source>
        <dbReference type="PIRSR" id="PIRSR001594-4"/>
    </source>
</evidence>
<feature type="binding site" description="via carbamate group" evidence="11">
    <location>
        <position position="711"/>
    </location>
    <ligand>
        <name>Mn(2+)</name>
        <dbReference type="ChEBI" id="CHEBI:29035"/>
    </ligand>
</feature>
<dbReference type="FunFam" id="3.20.20.70:FF:000033">
    <property type="entry name" value="Pyruvate carboxylase"/>
    <property type="match status" value="1"/>
</dbReference>
<dbReference type="InterPro" id="IPR005930">
    <property type="entry name" value="Pyruv_COase"/>
</dbReference>
<dbReference type="FunFam" id="3.10.600.10:FF:000004">
    <property type="entry name" value="Pyruvate carboxylase"/>
    <property type="match status" value="1"/>
</dbReference>
<evidence type="ECO:0000259" key="14">
    <source>
        <dbReference type="PROSITE" id="PS50975"/>
    </source>
</evidence>
<dbReference type="RefSeq" id="WP_184521885.1">
    <property type="nucleotide sequence ID" value="NZ_JACHGK010000001.1"/>
</dbReference>
<dbReference type="InterPro" id="IPR005482">
    <property type="entry name" value="Biotin_COase_C"/>
</dbReference>
<feature type="binding site" evidence="10">
    <location>
        <position position="875"/>
    </location>
    <ligand>
        <name>substrate</name>
    </ligand>
</feature>
<name>A0A7X0HQD7_9BACI</name>
<dbReference type="SUPFAM" id="SSF51569">
    <property type="entry name" value="Aldolase"/>
    <property type="match status" value="1"/>
</dbReference>
<dbReference type="Gene3D" id="3.20.20.70">
    <property type="entry name" value="Aldolase class I"/>
    <property type="match status" value="1"/>
</dbReference>
<comment type="function">
    <text evidence="8">Catalyzes a 2-step reaction, involving the ATP-dependent carboxylation of the covalently attached biotin in the first step and the transfer of the carboxyl group to pyruvate in the second.</text>
</comment>
<keyword evidence="4 11" id="KW-0479">Metal-binding</keyword>
<dbReference type="PROSITE" id="PS00867">
    <property type="entry name" value="CPSASE_2"/>
    <property type="match status" value="1"/>
</dbReference>
<feature type="binding site" evidence="10">
    <location>
        <position position="614"/>
    </location>
    <ligand>
        <name>substrate</name>
    </ligand>
</feature>
<evidence type="ECO:0000256" key="8">
    <source>
        <dbReference type="PIRNR" id="PIRNR001594"/>
    </source>
</evidence>
<dbReference type="InterPro" id="IPR055268">
    <property type="entry name" value="PCB-like"/>
</dbReference>
<dbReference type="InterPro" id="IPR005479">
    <property type="entry name" value="CPAse_ATP-bd"/>
</dbReference>
<dbReference type="Gene3D" id="2.40.50.100">
    <property type="match status" value="1"/>
</dbReference>
<dbReference type="Pfam" id="PF00364">
    <property type="entry name" value="Biotin_lipoyl"/>
    <property type="match status" value="1"/>
</dbReference>
<dbReference type="GO" id="GO:0005737">
    <property type="term" value="C:cytoplasm"/>
    <property type="evidence" value="ECO:0007669"/>
    <property type="project" value="TreeGrafter"/>
</dbReference>
<feature type="domain" description="Biotin carboxylation" evidence="15">
    <location>
        <begin position="4"/>
        <end position="456"/>
    </location>
</feature>
<feature type="binding site" evidence="10">
    <location>
        <position position="239"/>
    </location>
    <ligand>
        <name>ATP</name>
        <dbReference type="ChEBI" id="CHEBI:30616"/>
    </ligand>
</feature>
<dbReference type="Proteomes" id="UP000531594">
    <property type="component" value="Unassembled WGS sequence"/>
</dbReference>
<keyword evidence="5 8" id="KW-0547">Nucleotide-binding</keyword>